<proteinExistence type="predicted"/>
<feature type="compositionally biased region" description="Basic and acidic residues" evidence="2">
    <location>
        <begin position="36"/>
        <end position="46"/>
    </location>
</feature>
<dbReference type="OrthoDB" id="5597677at2759"/>
<dbReference type="AlphaFoldDB" id="A0A433D3L7"/>
<reference evidence="4 5" key="1">
    <citation type="journal article" date="2018" name="New Phytol.">
        <title>Phylogenomics of Endogonaceae and evolution of mycorrhizas within Mucoromycota.</title>
        <authorList>
            <person name="Chang Y."/>
            <person name="Desiro A."/>
            <person name="Na H."/>
            <person name="Sandor L."/>
            <person name="Lipzen A."/>
            <person name="Clum A."/>
            <person name="Barry K."/>
            <person name="Grigoriev I.V."/>
            <person name="Martin F.M."/>
            <person name="Stajich J.E."/>
            <person name="Smith M.E."/>
            <person name="Bonito G."/>
            <person name="Spatafora J.W."/>
        </authorList>
    </citation>
    <scope>NUCLEOTIDE SEQUENCE [LARGE SCALE GENOMIC DNA]</scope>
    <source>
        <strain evidence="4 5">GMNB39</strain>
    </source>
</reference>
<evidence type="ECO:0000256" key="2">
    <source>
        <dbReference type="SAM" id="MobiDB-lite"/>
    </source>
</evidence>
<name>A0A433D3L7_9FUNG</name>
<dbReference type="GO" id="GO:0003724">
    <property type="term" value="F:RNA helicase activity"/>
    <property type="evidence" value="ECO:0007669"/>
    <property type="project" value="UniProtKB-EC"/>
</dbReference>
<comment type="caution">
    <text evidence="4">The sequence shown here is derived from an EMBL/GenBank/DDBJ whole genome shotgun (WGS) entry which is preliminary data.</text>
</comment>
<evidence type="ECO:0000259" key="3">
    <source>
        <dbReference type="Pfam" id="PF25430"/>
    </source>
</evidence>
<evidence type="ECO:0000313" key="5">
    <source>
        <dbReference type="Proteomes" id="UP000268093"/>
    </source>
</evidence>
<sequence>MKEEARNHYNDATGETATIASNTSNVISAVRGITRTSKDSRCDGTRRRQGGTGYQGAPHGRKRKIRKMNEKVVFDWATDEDTSYDFNPLYANQHDARMFGRRHFAGMNIKDQIKQRSAFYNRMLEEPRTVEKDRGEGPC</sequence>
<dbReference type="Proteomes" id="UP000268093">
    <property type="component" value="Unassembled WGS sequence"/>
</dbReference>
<comment type="catalytic activity">
    <reaction evidence="1">
        <text>ATP + H2O = ADP + phosphate + H(+)</text>
        <dbReference type="Rhea" id="RHEA:13065"/>
        <dbReference type="ChEBI" id="CHEBI:15377"/>
        <dbReference type="ChEBI" id="CHEBI:15378"/>
        <dbReference type="ChEBI" id="CHEBI:30616"/>
        <dbReference type="ChEBI" id="CHEBI:43474"/>
        <dbReference type="ChEBI" id="CHEBI:456216"/>
        <dbReference type="EC" id="3.6.4.13"/>
    </reaction>
</comment>
<organism evidence="4 5">
    <name type="scientific">Jimgerdemannia flammicorona</name>
    <dbReference type="NCBI Taxonomy" id="994334"/>
    <lineage>
        <taxon>Eukaryota</taxon>
        <taxon>Fungi</taxon>
        <taxon>Fungi incertae sedis</taxon>
        <taxon>Mucoromycota</taxon>
        <taxon>Mucoromycotina</taxon>
        <taxon>Endogonomycetes</taxon>
        <taxon>Endogonales</taxon>
        <taxon>Endogonaceae</taxon>
        <taxon>Jimgerdemannia</taxon>
    </lineage>
</organism>
<protein>
    <recommendedName>
        <fullName evidence="3">PRP28/DDX23-like helical domain-containing protein</fullName>
    </recommendedName>
</protein>
<accession>A0A433D3L7</accession>
<evidence type="ECO:0000313" key="4">
    <source>
        <dbReference type="EMBL" id="RUP45411.1"/>
    </source>
</evidence>
<gene>
    <name evidence="4" type="ORF">BC936DRAFT_148221</name>
</gene>
<feature type="domain" description="PRP28/DDX23-like helical" evidence="3">
    <location>
        <begin position="73"/>
        <end position="132"/>
    </location>
</feature>
<feature type="region of interest" description="Disordered" evidence="2">
    <location>
        <begin position="1"/>
        <end position="62"/>
    </location>
</feature>
<dbReference type="Pfam" id="PF25430">
    <property type="entry name" value="DDX23"/>
    <property type="match status" value="1"/>
</dbReference>
<keyword evidence="5" id="KW-1185">Reference proteome</keyword>
<dbReference type="InterPro" id="IPR057479">
    <property type="entry name" value="PRP28/DDX23-like_helical"/>
</dbReference>
<evidence type="ECO:0000256" key="1">
    <source>
        <dbReference type="ARBA" id="ARBA00047984"/>
    </source>
</evidence>
<feature type="compositionally biased region" description="Polar residues" evidence="2">
    <location>
        <begin position="13"/>
        <end position="27"/>
    </location>
</feature>
<dbReference type="EMBL" id="RBNI01007348">
    <property type="protein sequence ID" value="RUP45411.1"/>
    <property type="molecule type" value="Genomic_DNA"/>
</dbReference>